<keyword evidence="4" id="KW-0804">Transcription</keyword>
<dbReference type="InterPro" id="IPR007627">
    <property type="entry name" value="RNA_pol_sigma70_r2"/>
</dbReference>
<keyword evidence="1" id="KW-0805">Transcription regulation</keyword>
<dbReference type="InterPro" id="IPR000943">
    <property type="entry name" value="RNA_pol_sigma70"/>
</dbReference>
<dbReference type="Gene3D" id="1.10.10.10">
    <property type="entry name" value="Winged helix-like DNA-binding domain superfamily/Winged helix DNA-binding domain"/>
    <property type="match status" value="1"/>
</dbReference>
<feature type="domain" description="RNA polymerase sigma-70" evidence="5">
    <location>
        <begin position="64"/>
        <end position="77"/>
    </location>
</feature>
<dbReference type="Pfam" id="PF04545">
    <property type="entry name" value="Sigma70_r4"/>
    <property type="match status" value="1"/>
</dbReference>
<dbReference type="Pfam" id="PF04542">
    <property type="entry name" value="Sigma70_r2"/>
    <property type="match status" value="1"/>
</dbReference>
<dbReference type="SUPFAM" id="SSF88659">
    <property type="entry name" value="Sigma3 and sigma4 domains of RNA polymerase sigma factors"/>
    <property type="match status" value="1"/>
</dbReference>
<gene>
    <name evidence="6" type="ORF">KL86SPO_70430</name>
</gene>
<dbReference type="InterPro" id="IPR007630">
    <property type="entry name" value="RNA_pol_sigma70_r4"/>
</dbReference>
<dbReference type="PRINTS" id="PR00046">
    <property type="entry name" value="SIGMA70FCT"/>
</dbReference>
<keyword evidence="3" id="KW-0238">DNA-binding</keyword>
<dbReference type="NCBIfam" id="TIGR02937">
    <property type="entry name" value="sigma70-ECF"/>
    <property type="match status" value="1"/>
</dbReference>
<evidence type="ECO:0000256" key="4">
    <source>
        <dbReference type="ARBA" id="ARBA00023163"/>
    </source>
</evidence>
<dbReference type="GO" id="GO:0016987">
    <property type="term" value="F:sigma factor activity"/>
    <property type="evidence" value="ECO:0007669"/>
    <property type="project" value="UniProtKB-KW"/>
</dbReference>
<dbReference type="SUPFAM" id="SSF88946">
    <property type="entry name" value="Sigma2 domain of RNA polymerase sigma factors"/>
    <property type="match status" value="1"/>
</dbReference>
<dbReference type="Gene3D" id="1.20.120.1810">
    <property type="match status" value="1"/>
</dbReference>
<organism evidence="6">
    <name type="scientific">uncultured Sporomusa sp</name>
    <dbReference type="NCBI Taxonomy" id="307249"/>
    <lineage>
        <taxon>Bacteria</taxon>
        <taxon>Bacillati</taxon>
        <taxon>Bacillota</taxon>
        <taxon>Negativicutes</taxon>
        <taxon>Selenomonadales</taxon>
        <taxon>Sporomusaceae</taxon>
        <taxon>Sporomusa</taxon>
        <taxon>environmental samples</taxon>
    </lineage>
</organism>
<dbReference type="RefSeq" id="WP_288185954.1">
    <property type="nucleotide sequence ID" value="NZ_LT608335.1"/>
</dbReference>
<reference evidence="6" key="1">
    <citation type="submission" date="2016-08" db="EMBL/GenBank/DDBJ databases">
        <authorList>
            <person name="Seilhamer J.J."/>
        </authorList>
    </citation>
    <scope>NUCLEOTIDE SEQUENCE</scope>
    <source>
        <strain evidence="6">86</strain>
    </source>
</reference>
<evidence type="ECO:0000256" key="3">
    <source>
        <dbReference type="ARBA" id="ARBA00023125"/>
    </source>
</evidence>
<evidence type="ECO:0000256" key="2">
    <source>
        <dbReference type="ARBA" id="ARBA00023082"/>
    </source>
</evidence>
<keyword evidence="2" id="KW-0731">Sigma factor</keyword>
<sequence length="212" mass="24064">MLLSEYLTELKKVRTLTPDEELALWQGYKAGGDLACRRRLIESYQPLVFKTAMRWRLPEAVILDLIQEGTVGLIEAVENYDHTRGIAFSLFAVHRIRGRMLNHLSREDDNLLHIDGVMATEGRQVSIADSLVDAQAEVAAQAEQNYLVEELRLAMGRLPAKEQQVLSGVYLDNCEPKDLAASMELSVSHIYRLQKQGIRRLRGMLSKLMGNW</sequence>
<dbReference type="AlphaFoldDB" id="A0A212M186"/>
<dbReference type="InterPro" id="IPR036388">
    <property type="entry name" value="WH-like_DNA-bd_sf"/>
</dbReference>
<proteinExistence type="predicted"/>
<evidence type="ECO:0000256" key="1">
    <source>
        <dbReference type="ARBA" id="ARBA00023015"/>
    </source>
</evidence>
<dbReference type="GO" id="GO:0006352">
    <property type="term" value="P:DNA-templated transcription initiation"/>
    <property type="evidence" value="ECO:0007669"/>
    <property type="project" value="InterPro"/>
</dbReference>
<dbReference type="GO" id="GO:0003677">
    <property type="term" value="F:DNA binding"/>
    <property type="evidence" value="ECO:0007669"/>
    <property type="project" value="UniProtKB-KW"/>
</dbReference>
<evidence type="ECO:0000259" key="5">
    <source>
        <dbReference type="PROSITE" id="PS00715"/>
    </source>
</evidence>
<protein>
    <submittedName>
        <fullName evidence="6">RNA polymerase sigma factor, sigma-70 family</fullName>
    </submittedName>
</protein>
<dbReference type="InterPro" id="IPR013325">
    <property type="entry name" value="RNA_pol_sigma_r2"/>
</dbReference>
<dbReference type="EMBL" id="FMJE01000007">
    <property type="protein sequence ID" value="SCM83572.1"/>
    <property type="molecule type" value="Genomic_DNA"/>
</dbReference>
<dbReference type="InterPro" id="IPR013324">
    <property type="entry name" value="RNA_pol_sigma_r3/r4-like"/>
</dbReference>
<dbReference type="PROSITE" id="PS00715">
    <property type="entry name" value="SIGMA70_1"/>
    <property type="match status" value="1"/>
</dbReference>
<accession>A0A212M186</accession>
<dbReference type="InterPro" id="IPR014284">
    <property type="entry name" value="RNA_pol_sigma-70_dom"/>
</dbReference>
<dbReference type="PANTHER" id="PTHR30385">
    <property type="entry name" value="SIGMA FACTOR F FLAGELLAR"/>
    <property type="match status" value="1"/>
</dbReference>
<evidence type="ECO:0000313" key="6">
    <source>
        <dbReference type="EMBL" id="SCM83572.1"/>
    </source>
</evidence>
<name>A0A212M186_9FIRM</name>